<gene>
    <name evidence="2" type="ORF">M975_1055</name>
</gene>
<feature type="transmembrane region" description="Helical" evidence="1">
    <location>
        <begin position="20"/>
        <end position="39"/>
    </location>
</feature>
<proteinExistence type="predicted"/>
<keyword evidence="1" id="KW-0472">Membrane</keyword>
<reference evidence="2 3" key="1">
    <citation type="submission" date="2016-04" db="EMBL/GenBank/DDBJ databases">
        <title>ATOL: Assembling a taxonomically balanced genome-scale reconstruction of the evolutionary history of the Enterobacteriaceae.</title>
        <authorList>
            <person name="Plunkett G.III."/>
            <person name="Neeno-Eckwall E.C."/>
            <person name="Glasner J.D."/>
            <person name="Perna N.T."/>
        </authorList>
    </citation>
    <scope>NUCLEOTIDE SEQUENCE [LARGE SCALE GENOMIC DNA]</scope>
    <source>
        <strain evidence="2 3">ATCC 51605</strain>
    </source>
</reference>
<dbReference type="AlphaFoldDB" id="A0A1B7IS29"/>
<dbReference type="EMBL" id="LXER01000011">
    <property type="protein sequence ID" value="OAT32619.1"/>
    <property type="molecule type" value="Genomic_DNA"/>
</dbReference>
<dbReference type="PATRIC" id="fig|1354251.4.peg.1081"/>
<comment type="caution">
    <text evidence="2">The sequence shown here is derived from an EMBL/GenBank/DDBJ whole genome shotgun (WGS) entry which is preliminary data.</text>
</comment>
<protein>
    <recommendedName>
        <fullName evidence="4">Type VI secretion protein</fullName>
    </recommendedName>
</protein>
<keyword evidence="1" id="KW-0812">Transmembrane</keyword>
<dbReference type="OrthoDB" id="6828340at2"/>
<feature type="transmembrane region" description="Helical" evidence="1">
    <location>
        <begin position="51"/>
        <end position="74"/>
    </location>
</feature>
<keyword evidence="3" id="KW-1185">Reference proteome</keyword>
<sequence length="383" mass="43479">MSWDRQKSQVTPMPEEPYLLLWLIGGLAALIAGGLLFVLHANQLLGVGQNYNIWVVSGSPPLIWIFCICLRAWLYNNGVDKHEFESKEADYSQQQWTKWAGRYLAVMSSEVILPQSLTVPMFIPESTELEEYNGLATRLDISPAMAASIQLEGIKDALMRLPTDIGLKAFLLTDSPEEEAELRAVFDDCWRNLMPAERPVPTLSVQRSLSFDSVERRIKTPDISVELVMVQQLYGRDRYSDALATLLLTTDDVANKYELNHDVRLLRPMSLEGDDLFSEFDMYFSTQTQSINTKHIIGDHVRWGQSFSLMLKASELYQGHWKTEQLHWLETYAGRCGPFSPWIMTAIVSDAVHLLKSDCLMLSESEGQRFINTVTTGNKNESS</sequence>
<evidence type="ECO:0000313" key="3">
    <source>
        <dbReference type="Proteomes" id="UP000078410"/>
    </source>
</evidence>
<evidence type="ECO:0008006" key="4">
    <source>
        <dbReference type="Google" id="ProtNLM"/>
    </source>
</evidence>
<keyword evidence="1" id="KW-1133">Transmembrane helix</keyword>
<evidence type="ECO:0000313" key="2">
    <source>
        <dbReference type="EMBL" id="OAT32619.1"/>
    </source>
</evidence>
<evidence type="ECO:0000256" key="1">
    <source>
        <dbReference type="SAM" id="Phobius"/>
    </source>
</evidence>
<accession>A0A1B7IS29</accession>
<organism evidence="2 3">
    <name type="scientific">Buttiauxella brennerae ATCC 51605</name>
    <dbReference type="NCBI Taxonomy" id="1354251"/>
    <lineage>
        <taxon>Bacteria</taxon>
        <taxon>Pseudomonadati</taxon>
        <taxon>Pseudomonadota</taxon>
        <taxon>Gammaproteobacteria</taxon>
        <taxon>Enterobacterales</taxon>
        <taxon>Enterobacteriaceae</taxon>
        <taxon>Buttiauxella</taxon>
    </lineage>
</organism>
<name>A0A1B7IS29_9ENTR</name>
<dbReference type="RefSeq" id="WP_064557830.1">
    <property type="nucleotide sequence ID" value="NZ_LXER01000011.1"/>
</dbReference>
<dbReference type="Proteomes" id="UP000078410">
    <property type="component" value="Unassembled WGS sequence"/>
</dbReference>